<proteinExistence type="predicted"/>
<evidence type="ECO:0000313" key="2">
    <source>
        <dbReference type="Proteomes" id="UP000660554"/>
    </source>
</evidence>
<organism evidence="1 2">
    <name type="scientific">Streptomyces virginiae</name>
    <name type="common">Streptomyces cinnamonensis</name>
    <dbReference type="NCBI Taxonomy" id="1961"/>
    <lineage>
        <taxon>Bacteria</taxon>
        <taxon>Bacillati</taxon>
        <taxon>Actinomycetota</taxon>
        <taxon>Actinomycetes</taxon>
        <taxon>Kitasatosporales</taxon>
        <taxon>Streptomycetaceae</taxon>
        <taxon>Streptomyces</taxon>
    </lineage>
</organism>
<keyword evidence="2" id="KW-1185">Reference proteome</keyword>
<reference evidence="2" key="1">
    <citation type="submission" date="2020-09" db="EMBL/GenBank/DDBJ databases">
        <title>Whole genome shotgun sequence of Streptomyces cinnamonensis NBRC 15873.</title>
        <authorList>
            <person name="Komaki H."/>
            <person name="Tamura T."/>
        </authorList>
    </citation>
    <scope>NUCLEOTIDE SEQUENCE [LARGE SCALE GENOMIC DNA]</scope>
    <source>
        <strain evidence="2">NBRC 15873</strain>
    </source>
</reference>
<dbReference type="EMBL" id="BNDV01000008">
    <property type="protein sequence ID" value="GHI13554.1"/>
    <property type="molecule type" value="Genomic_DNA"/>
</dbReference>
<dbReference type="Proteomes" id="UP000660554">
    <property type="component" value="Unassembled WGS sequence"/>
</dbReference>
<name>A0ABQ3NL95_STRVG</name>
<comment type="caution">
    <text evidence="1">The sequence shown here is derived from an EMBL/GenBank/DDBJ whole genome shotgun (WGS) entry which is preliminary data.</text>
</comment>
<accession>A0ABQ3NL95</accession>
<protein>
    <submittedName>
        <fullName evidence="1">Uncharacterized protein</fullName>
    </submittedName>
</protein>
<sequence length="62" mass="6964">MRLREREYGRERRGSATRACGVRACEVRACEVRGCGCMCGSGCRERVPLGGHPLPWGRTVRR</sequence>
<evidence type="ECO:0000313" key="1">
    <source>
        <dbReference type="EMBL" id="GHI13554.1"/>
    </source>
</evidence>
<gene>
    <name evidence="1" type="ORF">Scinn_30170</name>
</gene>